<dbReference type="GeneID" id="30174668"/>
<evidence type="ECO:0000256" key="1">
    <source>
        <dbReference type="SAM" id="MobiDB-lite"/>
    </source>
</evidence>
<reference evidence="4" key="4">
    <citation type="submission" date="2024-02" db="EMBL/GenBank/DDBJ databases">
        <title>Comparative genomics of Cryptococcus and Kwoniella reveals pathogenesis evolution and contrasting modes of karyotype evolution via chromosome fusion or intercentromeric recombination.</title>
        <authorList>
            <person name="Coelho M.A."/>
            <person name="David-Palma M."/>
            <person name="Shea T."/>
            <person name="Bowers K."/>
            <person name="McGinley-Smith S."/>
            <person name="Mohammad A.W."/>
            <person name="Gnirke A."/>
            <person name="Yurkov A.M."/>
            <person name="Nowrousian M."/>
            <person name="Sun S."/>
            <person name="Cuomo C.A."/>
            <person name="Heitman J."/>
        </authorList>
    </citation>
    <scope>NUCLEOTIDE SEQUENCE</scope>
    <source>
        <strain evidence="4">CBS 10737</strain>
    </source>
</reference>
<reference evidence="3" key="3">
    <citation type="submission" date="2016-07" db="EMBL/GenBank/DDBJ databases">
        <title>Evolution of pathogenesis and genome organization in the Tremellales.</title>
        <authorList>
            <person name="Cuomo C."/>
            <person name="Litvintseva A."/>
            <person name="Heitman J."/>
            <person name="Chen Y."/>
            <person name="Sun S."/>
            <person name="Springer D."/>
            <person name="Dromer F."/>
            <person name="Young S."/>
            <person name="Zeng Q."/>
            <person name="Chapman S."/>
            <person name="Gujja S."/>
            <person name="Saif S."/>
            <person name="Birren B."/>
        </authorList>
    </citation>
    <scope>NUCLEOTIDE SEQUENCE</scope>
    <source>
        <strain evidence="3">CBS 10737</strain>
    </source>
</reference>
<dbReference type="InterPro" id="IPR040233">
    <property type="entry name" value="CCD97-like_C"/>
</dbReference>
<evidence type="ECO:0000313" key="4">
    <source>
        <dbReference type="EMBL" id="WWC67817.1"/>
    </source>
</evidence>
<dbReference type="PANTHER" id="PTHR31840:SF1">
    <property type="entry name" value="COILED-COIL DOMAIN-CONTAINING PROTEIN 97"/>
    <property type="match status" value="1"/>
</dbReference>
<evidence type="ECO:0000313" key="3">
    <source>
        <dbReference type="EMBL" id="OCF47402.1"/>
    </source>
</evidence>
<evidence type="ECO:0000313" key="5">
    <source>
        <dbReference type="Proteomes" id="UP000094020"/>
    </source>
</evidence>
<dbReference type="RefSeq" id="XP_019008621.1">
    <property type="nucleotide sequence ID" value="XM_019158008.1"/>
</dbReference>
<dbReference type="OrthoDB" id="3345311at2759"/>
<dbReference type="KEGG" id="kpin:30174668"/>
<dbReference type="EMBL" id="KV700116">
    <property type="protein sequence ID" value="OCF47402.1"/>
    <property type="molecule type" value="Genomic_DNA"/>
</dbReference>
<name>A0A1B9HVV3_9TREE</name>
<feature type="compositionally biased region" description="Basic and acidic residues" evidence="1">
    <location>
        <begin position="283"/>
        <end position="296"/>
    </location>
</feature>
<evidence type="ECO:0000259" key="2">
    <source>
        <dbReference type="Pfam" id="PF09747"/>
    </source>
</evidence>
<organism evidence="3">
    <name type="scientific">Kwoniella pini CBS 10737</name>
    <dbReference type="NCBI Taxonomy" id="1296096"/>
    <lineage>
        <taxon>Eukaryota</taxon>
        <taxon>Fungi</taxon>
        <taxon>Dikarya</taxon>
        <taxon>Basidiomycota</taxon>
        <taxon>Agaricomycotina</taxon>
        <taxon>Tremellomycetes</taxon>
        <taxon>Tremellales</taxon>
        <taxon>Cryptococcaceae</taxon>
        <taxon>Kwoniella</taxon>
    </lineage>
</organism>
<dbReference type="EMBL" id="CP144520">
    <property type="protein sequence ID" value="WWC67817.1"/>
    <property type="molecule type" value="Genomic_DNA"/>
</dbReference>
<feature type="compositionally biased region" description="Polar residues" evidence="1">
    <location>
        <begin position="299"/>
        <end position="309"/>
    </location>
</feature>
<feature type="region of interest" description="Disordered" evidence="1">
    <location>
        <begin position="258"/>
        <end position="309"/>
    </location>
</feature>
<dbReference type="STRING" id="1296096.A0A1B9HVV3"/>
<reference evidence="3" key="1">
    <citation type="submission" date="2013-07" db="EMBL/GenBank/DDBJ databases">
        <title>The Genome Sequence of Cryptococcus pinus CBS10737.</title>
        <authorList>
            <consortium name="The Broad Institute Genome Sequencing Platform"/>
            <person name="Cuomo C."/>
            <person name="Litvintseva A."/>
            <person name="Chen Y."/>
            <person name="Heitman J."/>
            <person name="Sun S."/>
            <person name="Springer D."/>
            <person name="Dromer F."/>
            <person name="Young S.K."/>
            <person name="Zeng Q."/>
            <person name="Gargeya S."/>
            <person name="Fitzgerald M."/>
            <person name="Abouelleil A."/>
            <person name="Alvarado L."/>
            <person name="Berlin A.M."/>
            <person name="Chapman S.B."/>
            <person name="Dewar J."/>
            <person name="Goldberg J."/>
            <person name="Griggs A."/>
            <person name="Gujja S."/>
            <person name="Hansen M."/>
            <person name="Howarth C."/>
            <person name="Imamovic A."/>
            <person name="Larimer J."/>
            <person name="McCowan C."/>
            <person name="Murphy C."/>
            <person name="Pearson M."/>
            <person name="Priest M."/>
            <person name="Roberts A."/>
            <person name="Saif S."/>
            <person name="Shea T."/>
            <person name="Sykes S."/>
            <person name="Wortman J."/>
            <person name="Nusbaum C."/>
            <person name="Birren B."/>
        </authorList>
    </citation>
    <scope>NUCLEOTIDE SEQUENCE [LARGE SCALE GENOMIC DNA]</scope>
    <source>
        <strain evidence="3">CBS 10737</strain>
    </source>
</reference>
<accession>A0A1B9HVV3</accession>
<gene>
    <name evidence="3" type="ORF">I206_06299</name>
    <name evidence="4" type="ORF">I206_101733</name>
</gene>
<feature type="domain" description="CCD97-like C-terminal" evidence="2">
    <location>
        <begin position="74"/>
        <end position="263"/>
    </location>
</feature>
<proteinExistence type="predicted"/>
<dbReference type="Pfam" id="PF09747">
    <property type="entry name" value="CCD97-like_C"/>
    <property type="match status" value="1"/>
</dbReference>
<dbReference type="AlphaFoldDB" id="A0A1B9HVV3"/>
<dbReference type="InterPro" id="IPR018613">
    <property type="entry name" value="Ccdc97-like"/>
</dbReference>
<protein>
    <recommendedName>
        <fullName evidence="2">CCD97-like C-terminal domain-containing protein</fullName>
    </recommendedName>
</protein>
<keyword evidence="5" id="KW-1185">Reference proteome</keyword>
<dbReference type="PANTHER" id="PTHR31840">
    <property type="entry name" value="COILED-COIL DOMAIN-CONTAINING PROTEIN 97"/>
    <property type="match status" value="1"/>
</dbReference>
<sequence>MSDYPLSKDQVHQILSYLDLPITDVLPLQPLEFLNKYILNLPQSILKEFIFLSPKQLTNLSIIKHRRLLYSTKIPKPNFLLPNQGRLRWPLLWENLGGDPNINLNDNSLNAIEEEQWVSNKFMNPISIINNDNDNRISGIEEASKRQHVKKLGGFLRVLEEERESESVRAAKRMERRLNTLGEEFDDESDEEDIQPFSAYNNGVRVEIKEDQGEVERVFEKRILELFLDGLDTIDYTEIDFIDPPDGDPIAIRDAEDRYFDDEEPSETSDGHEATQTQTDTNSDVKSRLEEIERAESIIPQNGQGEYDY</sequence>
<dbReference type="Proteomes" id="UP000094020">
    <property type="component" value="Chromosome 2"/>
</dbReference>
<reference evidence="4" key="2">
    <citation type="submission" date="2013-07" db="EMBL/GenBank/DDBJ databases">
        <authorList>
            <consortium name="The Broad Institute Genome Sequencing Platform"/>
            <person name="Cuomo C."/>
            <person name="Litvintseva A."/>
            <person name="Chen Y."/>
            <person name="Heitman J."/>
            <person name="Sun S."/>
            <person name="Springer D."/>
            <person name="Dromer F."/>
            <person name="Young S.K."/>
            <person name="Zeng Q."/>
            <person name="Gargeya S."/>
            <person name="Fitzgerald M."/>
            <person name="Abouelleil A."/>
            <person name="Alvarado L."/>
            <person name="Berlin A.M."/>
            <person name="Chapman S.B."/>
            <person name="Dewar J."/>
            <person name="Goldberg J."/>
            <person name="Griggs A."/>
            <person name="Gujja S."/>
            <person name="Hansen M."/>
            <person name="Howarth C."/>
            <person name="Imamovic A."/>
            <person name="Larimer J."/>
            <person name="McCowan C."/>
            <person name="Murphy C."/>
            <person name="Pearson M."/>
            <person name="Priest M."/>
            <person name="Roberts A."/>
            <person name="Saif S."/>
            <person name="Shea T."/>
            <person name="Sykes S."/>
            <person name="Wortman J."/>
            <person name="Nusbaum C."/>
            <person name="Birren B."/>
        </authorList>
    </citation>
    <scope>NUCLEOTIDE SEQUENCE</scope>
    <source>
        <strain evidence="4">CBS 10737</strain>
    </source>
</reference>